<accession>A0A8A4TN50</accession>
<protein>
    <submittedName>
        <fullName evidence="1">Uncharacterized protein</fullName>
    </submittedName>
</protein>
<sequence>MKLFTIGDSISQGFMSAAAARTDLCYSTLIARCLGLQPGRDYLFPRWELGGHPANVELLLRRLQKLYGGDIFGPIEWPMAITTAMLFLDKVEDHFERGEGAIDKHHPTWTPDLRVRQDPWFHNVASRGMTVADAFKLTPAVARSRMNKPLEDNVFGITQFSFDRTAHAVLNPSGDDAFRDHSPIGWLRRHARDRSVGGVENLVLWLGANNALATLLEMEIRSTEGCDDVDQRFLRYADFNLWTAAHFEEEYRILIDHVVDAMRANVYPDWHVFVGDVPAVTVAPLARGVGERIEAPDPFGVLTPGGGPGTPRTASYWQYYTYVVFKNIDEPDPSLSLDFEEVYRIDKTIAQYNQIIRTVLQEANTRLGQNRFVAVETNKTLLEMAFRRNNRRPASLPGPLEGLVPKPDTRYYHTTRKGHQIEGGLFSLDGVHPSAIGQGIIAHVFIEAMKAAGVAVPHSLDWDAIIASDTLRTQPIRLMHELYDNSRLAHLVLSCIRQ</sequence>
<keyword evidence="2" id="KW-1185">Reference proteome</keyword>
<dbReference type="EMBL" id="CP071793">
    <property type="protein sequence ID" value="QTD50634.1"/>
    <property type="molecule type" value="Genomic_DNA"/>
</dbReference>
<reference evidence="1" key="1">
    <citation type="submission" date="2021-03" db="EMBL/GenBank/DDBJ databases">
        <title>Acanthopleuribacteraceae sp. M133.</title>
        <authorList>
            <person name="Wang G."/>
        </authorList>
    </citation>
    <scope>NUCLEOTIDE SEQUENCE</scope>
    <source>
        <strain evidence="1">M133</strain>
    </source>
</reference>
<organism evidence="1 2">
    <name type="scientific">Sulfidibacter corallicola</name>
    <dbReference type="NCBI Taxonomy" id="2818388"/>
    <lineage>
        <taxon>Bacteria</taxon>
        <taxon>Pseudomonadati</taxon>
        <taxon>Acidobacteriota</taxon>
        <taxon>Holophagae</taxon>
        <taxon>Acanthopleuribacterales</taxon>
        <taxon>Acanthopleuribacteraceae</taxon>
        <taxon>Sulfidibacter</taxon>
    </lineage>
</organism>
<gene>
    <name evidence="1" type="ORF">J3U87_34040</name>
</gene>
<dbReference type="Proteomes" id="UP000663929">
    <property type="component" value="Chromosome"/>
</dbReference>
<evidence type="ECO:0000313" key="1">
    <source>
        <dbReference type="EMBL" id="QTD50634.1"/>
    </source>
</evidence>
<dbReference type="KEGG" id="scor:J3U87_34040"/>
<name>A0A8A4TN50_SULCO</name>
<proteinExistence type="predicted"/>
<dbReference type="SUPFAM" id="SSF52266">
    <property type="entry name" value="SGNH hydrolase"/>
    <property type="match status" value="1"/>
</dbReference>
<dbReference type="RefSeq" id="WP_237380494.1">
    <property type="nucleotide sequence ID" value="NZ_CP071793.1"/>
</dbReference>
<evidence type="ECO:0000313" key="2">
    <source>
        <dbReference type="Proteomes" id="UP000663929"/>
    </source>
</evidence>
<dbReference type="AlphaFoldDB" id="A0A8A4TN50"/>